<evidence type="ECO:0000256" key="6">
    <source>
        <dbReference type="ARBA" id="ARBA00022692"/>
    </source>
</evidence>
<evidence type="ECO:0000313" key="13">
    <source>
        <dbReference type="Proteomes" id="UP001595617"/>
    </source>
</evidence>
<dbReference type="PANTHER" id="PTHR30133">
    <property type="entry name" value="CATIONIC AMINO ACID TRANSPORTER, MEMBRANE COMPONENT"/>
    <property type="match status" value="1"/>
</dbReference>
<keyword evidence="8 10" id="KW-1133">Transmembrane helix</keyword>
<dbReference type="Gene3D" id="1.10.3720.10">
    <property type="entry name" value="MetI-like"/>
    <property type="match status" value="1"/>
</dbReference>
<name>A0ABV7ZTB5_9GAMM</name>
<dbReference type="NCBIfam" id="TIGR01726">
    <property type="entry name" value="HEQRo_perm_3TM"/>
    <property type="match status" value="1"/>
</dbReference>
<feature type="transmembrane region" description="Helical" evidence="10">
    <location>
        <begin position="30"/>
        <end position="54"/>
    </location>
</feature>
<dbReference type="RefSeq" id="WP_380692628.1">
    <property type="nucleotide sequence ID" value="NZ_JBHRYR010000002.1"/>
</dbReference>
<evidence type="ECO:0000256" key="5">
    <source>
        <dbReference type="ARBA" id="ARBA00022519"/>
    </source>
</evidence>
<dbReference type="Proteomes" id="UP001595617">
    <property type="component" value="Unassembled WGS sequence"/>
</dbReference>
<protein>
    <submittedName>
        <fullName evidence="12">ABC transporter permease</fullName>
    </submittedName>
</protein>
<proteinExistence type="inferred from homology"/>
<keyword evidence="6 10" id="KW-0812">Transmembrane</keyword>
<evidence type="ECO:0000313" key="12">
    <source>
        <dbReference type="EMBL" id="MFC3851469.1"/>
    </source>
</evidence>
<evidence type="ECO:0000256" key="3">
    <source>
        <dbReference type="ARBA" id="ARBA00022448"/>
    </source>
</evidence>
<dbReference type="PROSITE" id="PS50928">
    <property type="entry name" value="ABC_TM1"/>
    <property type="match status" value="1"/>
</dbReference>
<dbReference type="EMBL" id="JBHRYR010000002">
    <property type="protein sequence ID" value="MFC3851469.1"/>
    <property type="molecule type" value="Genomic_DNA"/>
</dbReference>
<evidence type="ECO:0000256" key="10">
    <source>
        <dbReference type="RuleBase" id="RU363032"/>
    </source>
</evidence>
<evidence type="ECO:0000259" key="11">
    <source>
        <dbReference type="PROSITE" id="PS50928"/>
    </source>
</evidence>
<feature type="transmembrane region" description="Helical" evidence="10">
    <location>
        <begin position="75"/>
        <end position="93"/>
    </location>
</feature>
<keyword evidence="4" id="KW-1003">Cell membrane</keyword>
<feature type="transmembrane region" description="Helical" evidence="10">
    <location>
        <begin position="216"/>
        <end position="235"/>
    </location>
</feature>
<dbReference type="InterPro" id="IPR010065">
    <property type="entry name" value="AA_ABC_transptr_permease_3TM"/>
</dbReference>
<organism evidence="12 13">
    <name type="scientific">Saccharospirillum mangrovi</name>
    <dbReference type="NCBI Taxonomy" id="2161747"/>
    <lineage>
        <taxon>Bacteria</taxon>
        <taxon>Pseudomonadati</taxon>
        <taxon>Pseudomonadota</taxon>
        <taxon>Gammaproteobacteria</taxon>
        <taxon>Oceanospirillales</taxon>
        <taxon>Saccharospirillaceae</taxon>
        <taxon>Saccharospirillum</taxon>
    </lineage>
</organism>
<keyword evidence="9 10" id="KW-0472">Membrane</keyword>
<sequence length="249" mass="27037">MNENTFDCQGFYESIGLGLHGYGCSIMTGAWLTIQLAFMALALALVLGLLTAIAKLSKNRVARGAATTYTTLIRGVPDLVLMLLIFYGGQIGLNNLLYWVGSQFDNPNLFVEIHQFTAGVVTIGFIFGAYMGESFRGAFLAVPKGQIEAGQAYGMSGVQVFTRILFPQMVRHALPSLGNNWMVLLKTTALVSIIGLQDMTLVASRASRTMNEPFAFFLPVAAIYLLLTAVSEIGMKLINKRFSRGVVSS</sequence>
<keyword evidence="7" id="KW-0029">Amino-acid transport</keyword>
<keyword evidence="3 10" id="KW-0813">Transport</keyword>
<evidence type="ECO:0000256" key="8">
    <source>
        <dbReference type="ARBA" id="ARBA00022989"/>
    </source>
</evidence>
<comment type="similarity">
    <text evidence="2">Belongs to the binding-protein-dependent transport system permease family. HisMQ subfamily.</text>
</comment>
<keyword evidence="5" id="KW-0997">Cell inner membrane</keyword>
<feature type="transmembrane region" description="Helical" evidence="10">
    <location>
        <begin position="113"/>
        <end position="131"/>
    </location>
</feature>
<dbReference type="Pfam" id="PF00528">
    <property type="entry name" value="BPD_transp_1"/>
    <property type="match status" value="1"/>
</dbReference>
<dbReference type="PANTHER" id="PTHR30133:SF4">
    <property type="entry name" value="ARGININE_ORNITHINE TRANSPORT PROTEIN AOTQ"/>
    <property type="match status" value="1"/>
</dbReference>
<feature type="domain" description="ABC transmembrane type-1" evidence="11">
    <location>
        <begin position="30"/>
        <end position="235"/>
    </location>
</feature>
<dbReference type="CDD" id="cd06261">
    <property type="entry name" value="TM_PBP2"/>
    <property type="match status" value="1"/>
</dbReference>
<accession>A0ABV7ZTB5</accession>
<dbReference type="InterPro" id="IPR035906">
    <property type="entry name" value="MetI-like_sf"/>
</dbReference>
<dbReference type="InterPro" id="IPR000515">
    <property type="entry name" value="MetI-like"/>
</dbReference>
<evidence type="ECO:0000256" key="9">
    <source>
        <dbReference type="ARBA" id="ARBA00023136"/>
    </source>
</evidence>
<comment type="caution">
    <text evidence="12">The sequence shown here is derived from an EMBL/GenBank/DDBJ whole genome shotgun (WGS) entry which is preliminary data.</text>
</comment>
<gene>
    <name evidence="12" type="ORF">ACFOOG_01375</name>
</gene>
<comment type="subcellular location">
    <subcellularLocation>
        <location evidence="1">Cell inner membrane</location>
        <topology evidence="1">Multi-pass membrane protein</topology>
    </subcellularLocation>
    <subcellularLocation>
        <location evidence="10">Cell membrane</location>
        <topology evidence="10">Multi-pass membrane protein</topology>
    </subcellularLocation>
</comment>
<reference evidence="13" key="1">
    <citation type="journal article" date="2019" name="Int. J. Syst. Evol. Microbiol.">
        <title>The Global Catalogue of Microorganisms (GCM) 10K type strain sequencing project: providing services to taxonomists for standard genome sequencing and annotation.</title>
        <authorList>
            <consortium name="The Broad Institute Genomics Platform"/>
            <consortium name="The Broad Institute Genome Sequencing Center for Infectious Disease"/>
            <person name="Wu L."/>
            <person name="Ma J."/>
        </authorList>
    </citation>
    <scope>NUCLEOTIDE SEQUENCE [LARGE SCALE GENOMIC DNA]</scope>
    <source>
        <strain evidence="13">IBRC 10765</strain>
    </source>
</reference>
<evidence type="ECO:0000256" key="1">
    <source>
        <dbReference type="ARBA" id="ARBA00004429"/>
    </source>
</evidence>
<dbReference type="SUPFAM" id="SSF161098">
    <property type="entry name" value="MetI-like"/>
    <property type="match status" value="1"/>
</dbReference>
<evidence type="ECO:0000256" key="7">
    <source>
        <dbReference type="ARBA" id="ARBA00022970"/>
    </source>
</evidence>
<evidence type="ECO:0000256" key="2">
    <source>
        <dbReference type="ARBA" id="ARBA00010072"/>
    </source>
</evidence>
<keyword evidence="13" id="KW-1185">Reference proteome</keyword>
<dbReference type="InterPro" id="IPR051613">
    <property type="entry name" value="ABC_transp_permease_HisMQ"/>
</dbReference>
<evidence type="ECO:0000256" key="4">
    <source>
        <dbReference type="ARBA" id="ARBA00022475"/>
    </source>
</evidence>